<dbReference type="PANTHER" id="PTHR11228:SF7">
    <property type="entry name" value="PQQA PEPTIDE CYCLASE"/>
    <property type="match status" value="1"/>
</dbReference>
<reference evidence="8" key="1">
    <citation type="submission" date="2013-01" db="EMBL/GenBank/DDBJ databases">
        <title>Genome assembly of Mariniradius saccharolyticus AK6.</title>
        <authorList>
            <person name="Vaidya B."/>
            <person name="Khatri I."/>
            <person name="Tanuku N.R.S."/>
            <person name="Subramanian S."/>
            <person name="Pinnaka A."/>
        </authorList>
    </citation>
    <scope>NUCLEOTIDE SEQUENCE [LARGE SCALE GENOMIC DNA]</scope>
    <source>
        <strain evidence="8">AK6</strain>
    </source>
</reference>
<evidence type="ECO:0000259" key="7">
    <source>
        <dbReference type="PROSITE" id="PS51918"/>
    </source>
</evidence>
<comment type="cofactor">
    <cofactor evidence="1">
        <name>[4Fe-4S] cluster</name>
        <dbReference type="ChEBI" id="CHEBI:49883"/>
    </cofactor>
</comment>
<dbReference type="SFLD" id="SFLDG01387">
    <property type="entry name" value="BtrN-like_SPASM_domain_contain"/>
    <property type="match status" value="1"/>
</dbReference>
<keyword evidence="4" id="KW-0479">Metal-binding</keyword>
<dbReference type="EMBL" id="AMZY02000011">
    <property type="protein sequence ID" value="EMS32942.1"/>
    <property type="molecule type" value="Genomic_DNA"/>
</dbReference>
<evidence type="ECO:0000313" key="8">
    <source>
        <dbReference type="EMBL" id="EMS32942.1"/>
    </source>
</evidence>
<keyword evidence="3" id="KW-0949">S-adenosyl-L-methionine</keyword>
<dbReference type="Gene3D" id="3.20.20.70">
    <property type="entry name" value="Aldolase class I"/>
    <property type="match status" value="1"/>
</dbReference>
<organism evidence="8 9">
    <name type="scientific">Mariniradius saccharolyticus AK6</name>
    <dbReference type="NCBI Taxonomy" id="1239962"/>
    <lineage>
        <taxon>Bacteria</taxon>
        <taxon>Pseudomonadati</taxon>
        <taxon>Bacteroidota</taxon>
        <taxon>Cytophagia</taxon>
        <taxon>Cytophagales</taxon>
        <taxon>Cyclobacteriaceae</taxon>
        <taxon>Mariniradius</taxon>
    </lineage>
</organism>
<name>M7XWR7_9BACT</name>
<proteinExistence type="predicted"/>
<evidence type="ECO:0000256" key="1">
    <source>
        <dbReference type="ARBA" id="ARBA00001966"/>
    </source>
</evidence>
<dbReference type="Proteomes" id="UP000010953">
    <property type="component" value="Unassembled WGS sequence"/>
</dbReference>
<dbReference type="SUPFAM" id="SSF102114">
    <property type="entry name" value="Radical SAM enzymes"/>
    <property type="match status" value="1"/>
</dbReference>
<accession>M7XWR7</accession>
<feature type="domain" description="Radical SAM core" evidence="7">
    <location>
        <begin position="26"/>
        <end position="243"/>
    </location>
</feature>
<dbReference type="InterPro" id="IPR007197">
    <property type="entry name" value="rSAM"/>
</dbReference>
<dbReference type="GO" id="GO:0051536">
    <property type="term" value="F:iron-sulfur cluster binding"/>
    <property type="evidence" value="ECO:0007669"/>
    <property type="project" value="UniProtKB-KW"/>
</dbReference>
<keyword evidence="9" id="KW-1185">Reference proteome</keyword>
<dbReference type="InterPro" id="IPR058240">
    <property type="entry name" value="rSAM_sf"/>
</dbReference>
<dbReference type="FunCoup" id="M7XWR7">
    <property type="interactions" value="32"/>
</dbReference>
<dbReference type="InterPro" id="IPR050377">
    <property type="entry name" value="Radical_SAM_PqqE_MftC-like"/>
</dbReference>
<dbReference type="Pfam" id="PF13186">
    <property type="entry name" value="SPASM"/>
    <property type="match status" value="1"/>
</dbReference>
<dbReference type="GO" id="GO:0046872">
    <property type="term" value="F:metal ion binding"/>
    <property type="evidence" value="ECO:0007669"/>
    <property type="project" value="UniProtKB-KW"/>
</dbReference>
<dbReference type="InterPro" id="IPR034391">
    <property type="entry name" value="AdoMet-like_SPASM_containing"/>
</dbReference>
<gene>
    <name evidence="8" type="ORF">C943_00949</name>
</gene>
<protein>
    <submittedName>
        <fullName evidence="8">Fe-S oxidoreductase, SAM radical superfamily</fullName>
    </submittedName>
</protein>
<dbReference type="eggNOG" id="COG0535">
    <property type="taxonomic scope" value="Bacteria"/>
</dbReference>
<evidence type="ECO:0000256" key="3">
    <source>
        <dbReference type="ARBA" id="ARBA00022691"/>
    </source>
</evidence>
<dbReference type="GO" id="GO:0003824">
    <property type="term" value="F:catalytic activity"/>
    <property type="evidence" value="ECO:0007669"/>
    <property type="project" value="InterPro"/>
</dbReference>
<dbReference type="Pfam" id="PF04055">
    <property type="entry name" value="Radical_SAM"/>
    <property type="match status" value="1"/>
</dbReference>
<dbReference type="InParanoid" id="M7XWR7"/>
<dbReference type="AlphaFoldDB" id="M7XWR7"/>
<sequence length="318" mass="37133">MKKLYNFTLLYFSFQLSQIIRKPIHWGKPTTLSIEPTTSCNLRCPECPSGLRSFTRPTGMLSKQLFEKAIEQSKDYLTYLHLYFQGEPFLHPEFLELVSLADRNQIFTATSTNAHYIHEDNVDKILQSGLKQLIVSMDGMTQEVYQDYRIGGKLEKVQKGLALLLNRRRETKNTYPRIVLQYLVTGKNEQQIPALKDWARTIGVDELQLKTTQIYDFEDGSDLIPKDLNYSRYIPTANGKWKLKKTIENKCWRMWQGAVITWDGRMLPCCFDKDGKYTMGKLAEQPIPAIWSNSKYQNFRKMLLQNRKQIDICQNCTE</sequence>
<dbReference type="SFLD" id="SFLDG01067">
    <property type="entry name" value="SPASM/twitch_domain_containing"/>
    <property type="match status" value="1"/>
</dbReference>
<keyword evidence="6" id="KW-0411">Iron-sulfur</keyword>
<evidence type="ECO:0000256" key="4">
    <source>
        <dbReference type="ARBA" id="ARBA00022723"/>
    </source>
</evidence>
<keyword evidence="2" id="KW-0004">4Fe-4S</keyword>
<dbReference type="SFLD" id="SFLDS00029">
    <property type="entry name" value="Radical_SAM"/>
    <property type="match status" value="1"/>
</dbReference>
<dbReference type="InterPro" id="IPR013785">
    <property type="entry name" value="Aldolase_TIM"/>
</dbReference>
<dbReference type="InterPro" id="IPR023885">
    <property type="entry name" value="4Fe4S-binding_SPASM_dom"/>
</dbReference>
<dbReference type="OrthoDB" id="9805809at2"/>
<dbReference type="PANTHER" id="PTHR11228">
    <property type="entry name" value="RADICAL SAM DOMAIN PROTEIN"/>
    <property type="match status" value="1"/>
</dbReference>
<comment type="caution">
    <text evidence="8">The sequence shown here is derived from an EMBL/GenBank/DDBJ whole genome shotgun (WGS) entry which is preliminary data.</text>
</comment>
<evidence type="ECO:0000256" key="2">
    <source>
        <dbReference type="ARBA" id="ARBA00022485"/>
    </source>
</evidence>
<dbReference type="CDD" id="cd01335">
    <property type="entry name" value="Radical_SAM"/>
    <property type="match status" value="1"/>
</dbReference>
<evidence type="ECO:0000256" key="6">
    <source>
        <dbReference type="ARBA" id="ARBA00023014"/>
    </source>
</evidence>
<dbReference type="STRING" id="1239962.C943_00949"/>
<dbReference type="PROSITE" id="PS51918">
    <property type="entry name" value="RADICAL_SAM"/>
    <property type="match status" value="1"/>
</dbReference>
<evidence type="ECO:0000256" key="5">
    <source>
        <dbReference type="ARBA" id="ARBA00023004"/>
    </source>
</evidence>
<evidence type="ECO:0000313" key="9">
    <source>
        <dbReference type="Proteomes" id="UP000010953"/>
    </source>
</evidence>
<keyword evidence="5" id="KW-0408">Iron</keyword>